<comment type="caution">
    <text evidence="1">The sequence shown here is derived from an EMBL/GenBank/DDBJ whole genome shotgun (WGS) entry which is preliminary data.</text>
</comment>
<proteinExistence type="predicted"/>
<gene>
    <name evidence="1" type="ORF">RHGRI_035782</name>
</gene>
<reference evidence="1 2" key="1">
    <citation type="submission" date="2020-08" db="EMBL/GenBank/DDBJ databases">
        <title>Plant Genome Project.</title>
        <authorList>
            <person name="Zhang R.-G."/>
        </authorList>
    </citation>
    <scope>NUCLEOTIDE SEQUENCE [LARGE SCALE GENOMIC DNA]</scope>
    <source>
        <strain evidence="1">WSP0</strain>
        <tissue evidence="1">Leaf</tissue>
    </source>
</reference>
<evidence type="ECO:0000313" key="1">
    <source>
        <dbReference type="EMBL" id="KAG5514488.1"/>
    </source>
</evidence>
<evidence type="ECO:0000313" key="2">
    <source>
        <dbReference type="Proteomes" id="UP000823749"/>
    </source>
</evidence>
<protein>
    <submittedName>
        <fullName evidence="1">Uncharacterized protein</fullName>
    </submittedName>
</protein>
<dbReference type="Proteomes" id="UP000823749">
    <property type="component" value="Chromosome 13"/>
</dbReference>
<dbReference type="EMBL" id="JACTNZ010000013">
    <property type="protein sequence ID" value="KAG5514488.1"/>
    <property type="molecule type" value="Genomic_DNA"/>
</dbReference>
<organism evidence="1 2">
    <name type="scientific">Rhododendron griersonianum</name>
    <dbReference type="NCBI Taxonomy" id="479676"/>
    <lineage>
        <taxon>Eukaryota</taxon>
        <taxon>Viridiplantae</taxon>
        <taxon>Streptophyta</taxon>
        <taxon>Embryophyta</taxon>
        <taxon>Tracheophyta</taxon>
        <taxon>Spermatophyta</taxon>
        <taxon>Magnoliopsida</taxon>
        <taxon>eudicotyledons</taxon>
        <taxon>Gunneridae</taxon>
        <taxon>Pentapetalae</taxon>
        <taxon>asterids</taxon>
        <taxon>Ericales</taxon>
        <taxon>Ericaceae</taxon>
        <taxon>Ericoideae</taxon>
        <taxon>Rhodoreae</taxon>
        <taxon>Rhododendron</taxon>
    </lineage>
</organism>
<accession>A0AAV6HKY4</accession>
<sequence>MGWVLSFNNCISGSSSFFISFFRLICCMTFLPSRPRPILILVGLFWRRHTQDRWSAFIAMSTQSFKVYTLAFSFSGINCINATKTMMLSLWRVD</sequence>
<dbReference type="AlphaFoldDB" id="A0AAV6HKY4"/>
<keyword evidence="2" id="KW-1185">Reference proteome</keyword>
<name>A0AAV6HKY4_9ERIC</name>